<organism evidence="1 2">
    <name type="scientific">Flavobacterium salmonis</name>
    <dbReference type="NCBI Taxonomy" id="2654844"/>
    <lineage>
        <taxon>Bacteria</taxon>
        <taxon>Pseudomonadati</taxon>
        <taxon>Bacteroidota</taxon>
        <taxon>Flavobacteriia</taxon>
        <taxon>Flavobacteriales</taxon>
        <taxon>Flavobacteriaceae</taxon>
        <taxon>Flavobacterium</taxon>
    </lineage>
</organism>
<proteinExistence type="predicted"/>
<protein>
    <submittedName>
        <fullName evidence="1">Uncharacterized protein</fullName>
    </submittedName>
</protein>
<keyword evidence="2" id="KW-1185">Reference proteome</keyword>
<evidence type="ECO:0000313" key="2">
    <source>
        <dbReference type="Proteomes" id="UP000530060"/>
    </source>
</evidence>
<accession>A0A6V6Z463</accession>
<dbReference type="RefSeq" id="WP_180909674.1">
    <property type="nucleotide sequence ID" value="NZ_CAIJDP010000079.1"/>
</dbReference>
<reference evidence="1 2" key="1">
    <citation type="submission" date="2020-06" db="EMBL/GenBank/DDBJ databases">
        <authorList>
            <person name="Criscuolo A."/>
        </authorList>
    </citation>
    <scope>NUCLEOTIDE SEQUENCE [LARGE SCALE GENOMIC DNA]</scope>
    <source>
        <strain evidence="2">CIP 111411</strain>
    </source>
</reference>
<dbReference type="Proteomes" id="UP000530060">
    <property type="component" value="Unassembled WGS sequence"/>
</dbReference>
<evidence type="ECO:0000313" key="1">
    <source>
        <dbReference type="EMBL" id="CAD0006570.1"/>
    </source>
</evidence>
<name>A0A6V6Z463_9FLAO</name>
<sequence>MKKTTLLKILIGLVSVLILLFSLSLINSNYIHNQSEKEYGLSSDHEAEQKYLHDLTIKNRNIRNNWSNYINVSTNQYSYYGIGGIENLKIVCKNDTPYVIDELYVDVCYVIDDGSCYKIESIVFNNVPANSEVQKDAPNSSRGKKVSLDILDIYSDKLNFLYNITTPLPDGTNDPYFSKVRRR</sequence>
<dbReference type="AlphaFoldDB" id="A0A6V6Z463"/>
<gene>
    <name evidence="1" type="ORF">FLAT13_03353</name>
</gene>
<comment type="caution">
    <text evidence="1">The sequence shown here is derived from an EMBL/GenBank/DDBJ whole genome shotgun (WGS) entry which is preliminary data.</text>
</comment>
<dbReference type="EMBL" id="CAIJDP010000079">
    <property type="protein sequence ID" value="CAD0006570.1"/>
    <property type="molecule type" value="Genomic_DNA"/>
</dbReference>